<dbReference type="GO" id="GO:0004630">
    <property type="term" value="F:phospholipase D activity"/>
    <property type="evidence" value="ECO:0007669"/>
    <property type="project" value="UniProtKB-EC"/>
</dbReference>
<protein>
    <recommendedName>
        <fullName evidence="2">phospholipase D</fullName>
        <ecNumber evidence="2">3.1.4.4</ecNumber>
    </recommendedName>
</protein>
<dbReference type="EnsemblMetazoa" id="XM_003388275.3">
    <property type="protein sequence ID" value="XP_003388323.1"/>
    <property type="gene ID" value="LOC100631828"/>
</dbReference>
<dbReference type="GO" id="GO:0009395">
    <property type="term" value="P:phospholipid catabolic process"/>
    <property type="evidence" value="ECO:0007669"/>
    <property type="project" value="TreeGrafter"/>
</dbReference>
<dbReference type="InterPro" id="IPR016555">
    <property type="entry name" value="PLipase_D_euk"/>
</dbReference>
<dbReference type="Gene3D" id="3.30.870.10">
    <property type="entry name" value="Endonuclease Chain A"/>
    <property type="match status" value="2"/>
</dbReference>
<keyword evidence="4" id="KW-0378">Hydrolase</keyword>
<evidence type="ECO:0000256" key="4">
    <source>
        <dbReference type="ARBA" id="ARBA00022801"/>
    </source>
</evidence>
<dbReference type="EnsemblMetazoa" id="Aqu2.1.25764_001">
    <property type="protein sequence ID" value="Aqu2.1.25764_001"/>
    <property type="gene ID" value="Aqu2.1.25764"/>
</dbReference>
<dbReference type="PANTHER" id="PTHR18896">
    <property type="entry name" value="PHOSPHOLIPASE D"/>
    <property type="match status" value="1"/>
</dbReference>
<sequence length="655" mass="74120">MAYWVILTSIAASSVLALGALFYFWRGDKKSKHRYGSFAPVREQAVVKWLVDGKDHMSAIADAIENASKEILIIDHILNPHIFMKRPDNGVDSNYWRLDLMLLRKAEAGVKIYILLFDDAKLVGFNLGVSFTMKTLVHKNIHIHSHPTVLTAITHGLPGIGLWSHHEKVLVADRAIAFVGGIDLCFGRWGIHSHPLTDNYPLHPSLGSEQSSDNGGLRYRRWIGRDYRNSFIRGFSDYTRPLEDHLERDTEHRLPYHDVSVTFTGQAVQDAVEHFIQRYNSLEKGLASHPKLSRGAIGGHDHTITDPTGAGVKVQLVRSVSQWSARQPLEHSIYDAYLSLISSAKHFIYIENQFFISSQPGLLIKVNNNVIETLAERITRAHKNNENFHVIVVMPLKPEFAGNWEDDSGYDLKAVSYWNYSTVQTGKNSLYNRLMASGVPKEKIPQYFSIYGLRKYDRLGDKVVTETIYVHSKVLIVDDRVSVIGSANINDRSMMGKRDSEMCLIIEDTQMEPGTMNGGEFEVGKFSHSLRCHLFREHLTLLDEEKYFASDIKVEDPASPSFFTKLQEIASANTDIYKKVFGGKVELNNDVHNLEDLAQWRQVPGLIETDVAAAEKELENIVGNFVVNPTLFLKDYLKPPKLRSIIGIYQDIDVS</sequence>
<evidence type="ECO:0000256" key="1">
    <source>
        <dbReference type="ARBA" id="ARBA00000798"/>
    </source>
</evidence>
<dbReference type="OrthoDB" id="14911at2759"/>
<name>A0A1X7UCT8_AMPQE</name>
<dbReference type="SUPFAM" id="SSF56024">
    <property type="entry name" value="Phospholipase D/nuclease"/>
    <property type="match status" value="2"/>
</dbReference>
<dbReference type="PIRSF" id="PIRSF009376">
    <property type="entry name" value="Phospholipase_D_euk"/>
    <property type="match status" value="1"/>
</dbReference>
<feature type="transmembrane region" description="Helical" evidence="7">
    <location>
        <begin position="6"/>
        <end position="25"/>
    </location>
</feature>
<dbReference type="Pfam" id="PF00614">
    <property type="entry name" value="PLDc"/>
    <property type="match status" value="1"/>
</dbReference>
<reference evidence="10" key="1">
    <citation type="journal article" date="2010" name="Nature">
        <title>The Amphimedon queenslandica genome and the evolution of animal complexity.</title>
        <authorList>
            <person name="Srivastava M."/>
            <person name="Simakov O."/>
            <person name="Chapman J."/>
            <person name="Fahey B."/>
            <person name="Gauthier M.E."/>
            <person name="Mitros T."/>
            <person name="Richards G.S."/>
            <person name="Conaco C."/>
            <person name="Dacre M."/>
            <person name="Hellsten U."/>
            <person name="Larroux C."/>
            <person name="Putnam N.H."/>
            <person name="Stanke M."/>
            <person name="Adamska M."/>
            <person name="Darling A."/>
            <person name="Degnan S.M."/>
            <person name="Oakley T.H."/>
            <person name="Plachetzki D.C."/>
            <person name="Zhai Y."/>
            <person name="Adamski M."/>
            <person name="Calcino A."/>
            <person name="Cummins S.F."/>
            <person name="Goodstein D.M."/>
            <person name="Harris C."/>
            <person name="Jackson D.J."/>
            <person name="Leys S.P."/>
            <person name="Shu S."/>
            <person name="Woodcroft B.J."/>
            <person name="Vervoort M."/>
            <person name="Kosik K.S."/>
            <person name="Manning G."/>
            <person name="Degnan B.M."/>
            <person name="Rokhsar D.S."/>
        </authorList>
    </citation>
    <scope>NUCLEOTIDE SEQUENCE [LARGE SCALE GENOMIC DNA]</scope>
</reference>
<dbReference type="InterPro" id="IPR001736">
    <property type="entry name" value="PLipase_D/transphosphatidylase"/>
</dbReference>
<evidence type="ECO:0000256" key="6">
    <source>
        <dbReference type="ARBA" id="ARBA00023098"/>
    </source>
</evidence>
<dbReference type="GO" id="GO:0035556">
    <property type="term" value="P:intracellular signal transduction"/>
    <property type="evidence" value="ECO:0007669"/>
    <property type="project" value="InterPro"/>
</dbReference>
<proteinExistence type="predicted"/>
<organism evidence="9">
    <name type="scientific">Amphimedon queenslandica</name>
    <name type="common">Sponge</name>
    <dbReference type="NCBI Taxonomy" id="400682"/>
    <lineage>
        <taxon>Eukaryota</taxon>
        <taxon>Metazoa</taxon>
        <taxon>Porifera</taxon>
        <taxon>Demospongiae</taxon>
        <taxon>Heteroscleromorpha</taxon>
        <taxon>Haplosclerida</taxon>
        <taxon>Niphatidae</taxon>
        <taxon>Amphimedon</taxon>
    </lineage>
</organism>
<dbReference type="OMA" id="CESEYEV"/>
<evidence type="ECO:0000256" key="2">
    <source>
        <dbReference type="ARBA" id="ARBA00012027"/>
    </source>
</evidence>
<dbReference type="SMART" id="SM00155">
    <property type="entry name" value="PLDc"/>
    <property type="match status" value="2"/>
</dbReference>
<accession>A0A1X7UCT8</accession>
<dbReference type="KEGG" id="aqu:100631828"/>
<dbReference type="Pfam" id="PF13091">
    <property type="entry name" value="PLDc_2"/>
    <property type="match status" value="1"/>
</dbReference>
<keyword evidence="7" id="KW-0472">Membrane</keyword>
<keyword evidence="7" id="KW-1133">Transmembrane helix</keyword>
<evidence type="ECO:0000259" key="8">
    <source>
        <dbReference type="PROSITE" id="PS50035"/>
    </source>
</evidence>
<dbReference type="EC" id="3.1.4.4" evidence="2"/>
<reference evidence="9" key="2">
    <citation type="submission" date="2017-05" db="UniProtKB">
        <authorList>
            <consortium name="EnsemblMetazoa"/>
        </authorList>
    </citation>
    <scope>IDENTIFICATION</scope>
</reference>
<dbReference type="CDD" id="cd09141">
    <property type="entry name" value="PLDc_vPLD1_2_yPLD_like_2"/>
    <property type="match status" value="1"/>
</dbReference>
<keyword evidence="7" id="KW-0812">Transmembrane</keyword>
<comment type="catalytic activity">
    <reaction evidence="1">
        <text>a 1,2-diacyl-sn-glycero-3-phosphocholine + H2O = a 1,2-diacyl-sn-glycero-3-phosphate + choline + H(+)</text>
        <dbReference type="Rhea" id="RHEA:14445"/>
        <dbReference type="ChEBI" id="CHEBI:15354"/>
        <dbReference type="ChEBI" id="CHEBI:15377"/>
        <dbReference type="ChEBI" id="CHEBI:15378"/>
        <dbReference type="ChEBI" id="CHEBI:57643"/>
        <dbReference type="ChEBI" id="CHEBI:58608"/>
        <dbReference type="EC" id="3.1.4.4"/>
    </reaction>
</comment>
<keyword evidence="3" id="KW-0677">Repeat</keyword>
<keyword evidence="5" id="KW-0442">Lipid degradation</keyword>
<dbReference type="PANTHER" id="PTHR18896:SF76">
    <property type="entry name" value="PHOSPHOLIPASE"/>
    <property type="match status" value="1"/>
</dbReference>
<dbReference type="AlphaFoldDB" id="A0A1X7UCT8"/>
<feature type="domain" description="PLD phosphodiesterase" evidence="8">
    <location>
        <begin position="161"/>
        <end position="188"/>
    </location>
</feature>
<dbReference type="Proteomes" id="UP000007879">
    <property type="component" value="Unassembled WGS sequence"/>
</dbReference>
<evidence type="ECO:0000313" key="10">
    <source>
        <dbReference type="Proteomes" id="UP000007879"/>
    </source>
</evidence>
<gene>
    <name evidence="9" type="primary">100631828</name>
</gene>
<dbReference type="InterPro" id="IPR015679">
    <property type="entry name" value="PLipase_D_fam"/>
</dbReference>
<evidence type="ECO:0000256" key="3">
    <source>
        <dbReference type="ARBA" id="ARBA00022737"/>
    </source>
</evidence>
<dbReference type="PROSITE" id="PS50035">
    <property type="entry name" value="PLD"/>
    <property type="match status" value="2"/>
</dbReference>
<keyword evidence="10" id="KW-1185">Reference proteome</keyword>
<dbReference type="InterPro" id="IPR025202">
    <property type="entry name" value="PLD-like_dom"/>
</dbReference>
<evidence type="ECO:0000313" key="9">
    <source>
        <dbReference type="EnsemblMetazoa" id="Aqu2.1.25764_001"/>
    </source>
</evidence>
<dbReference type="eggNOG" id="KOG1329">
    <property type="taxonomic scope" value="Eukaryota"/>
</dbReference>
<dbReference type="STRING" id="400682.A0A1X7UCT8"/>
<dbReference type="GO" id="GO:0006654">
    <property type="term" value="P:phosphatidic acid biosynthetic process"/>
    <property type="evidence" value="ECO:0007669"/>
    <property type="project" value="InterPro"/>
</dbReference>
<dbReference type="InParanoid" id="A0A1X7UCT8"/>
<evidence type="ECO:0000256" key="7">
    <source>
        <dbReference type="SAM" id="Phobius"/>
    </source>
</evidence>
<keyword evidence="6" id="KW-0443">Lipid metabolism</keyword>
<evidence type="ECO:0000256" key="5">
    <source>
        <dbReference type="ARBA" id="ARBA00022963"/>
    </source>
</evidence>
<feature type="domain" description="PLD phosphodiesterase" evidence="8">
    <location>
        <begin position="466"/>
        <end position="493"/>
    </location>
</feature>